<keyword evidence="4 8" id="KW-0812">Transmembrane</keyword>
<dbReference type="Gene3D" id="1.20.1640.10">
    <property type="entry name" value="Multidrug efflux transporter AcrB transmembrane domain"/>
    <property type="match status" value="2"/>
</dbReference>
<gene>
    <name evidence="10" type="ORF">JK358_34440</name>
</gene>
<keyword evidence="3" id="KW-1003">Cell membrane</keyword>
<feature type="domain" description="Membrane transport protein MMPL" evidence="9">
    <location>
        <begin position="299"/>
        <end position="407"/>
    </location>
</feature>
<accession>A0ABS1MFT0</accession>
<evidence type="ECO:0000256" key="2">
    <source>
        <dbReference type="ARBA" id="ARBA00010157"/>
    </source>
</evidence>
<keyword evidence="5 8" id="KW-1133">Transmembrane helix</keyword>
<proteinExistence type="inferred from homology"/>
<feature type="transmembrane region" description="Helical" evidence="8">
    <location>
        <begin position="406"/>
        <end position="426"/>
    </location>
</feature>
<feature type="transmembrane region" description="Helical" evidence="8">
    <location>
        <begin position="173"/>
        <end position="192"/>
    </location>
</feature>
<comment type="caution">
    <text evidence="10">The sequence shown here is derived from an EMBL/GenBank/DDBJ whole genome shotgun (WGS) entry which is preliminary data.</text>
</comment>
<evidence type="ECO:0000256" key="8">
    <source>
        <dbReference type="SAM" id="Phobius"/>
    </source>
</evidence>
<evidence type="ECO:0000256" key="5">
    <source>
        <dbReference type="ARBA" id="ARBA00022989"/>
    </source>
</evidence>
<dbReference type="Pfam" id="PF03176">
    <property type="entry name" value="MMPL"/>
    <property type="match status" value="3"/>
</dbReference>
<organism evidence="10 11">
    <name type="scientific">Nocardia acididurans</name>
    <dbReference type="NCBI Taxonomy" id="2802282"/>
    <lineage>
        <taxon>Bacteria</taxon>
        <taxon>Bacillati</taxon>
        <taxon>Actinomycetota</taxon>
        <taxon>Actinomycetes</taxon>
        <taxon>Mycobacteriales</taxon>
        <taxon>Nocardiaceae</taxon>
        <taxon>Nocardia</taxon>
    </lineage>
</organism>
<dbReference type="InterPro" id="IPR050545">
    <property type="entry name" value="Mycobact_MmpL"/>
</dbReference>
<dbReference type="EMBL" id="JAERRJ010000017">
    <property type="protein sequence ID" value="MBL1079516.1"/>
    <property type="molecule type" value="Genomic_DNA"/>
</dbReference>
<evidence type="ECO:0000313" key="11">
    <source>
        <dbReference type="Proteomes" id="UP000602198"/>
    </source>
</evidence>
<dbReference type="RefSeq" id="WP_201956176.1">
    <property type="nucleotide sequence ID" value="NZ_JAERRJ010000017.1"/>
</dbReference>
<evidence type="ECO:0000256" key="6">
    <source>
        <dbReference type="ARBA" id="ARBA00023136"/>
    </source>
</evidence>
<feature type="transmembrane region" description="Helical" evidence="8">
    <location>
        <begin position="669"/>
        <end position="688"/>
    </location>
</feature>
<sequence length="751" mass="77954">MKVWAGLVVARPKLVLVAAVLFALACGLFATGLAEKVSAAGFTDPASESSAVDAWVKEQFGPQNPDVIAIYTAPEGQTLDDIGARVQESVGRIDPGLLDRPVETYWNSARKQYLRSADGRHAVAVVFAAGDDNRRIAVFPEIEESLRVPGIETELTGYSALADDISAQSRRDLIIAESISIPLTAIVLVLVFGGVVAAALPVAVGTLAVIGALGAVGIIARFTEVSIFAMNVVSLLGLGLAIDYGLFVVGRFREELGRARGGELGDGSGGSGRDSRIGADAGTRRGDPLDEGDSAGSGRDPDVGAAVVRTLQTAGRTVLFSALLLMCAFAGTLVFPQSVLRSLGYGAMAAVGLAALLSVTVLPAALALLGTRIGKWSWRADAFERSEERAQRFWGRVVTAVMKRPGTVAIAVGALLLVLAAPLTGVRLGDIDHTALPAGNETRLATEELAAEFPAANSGATVVLRGIDGAAPRSAAVSTALREISAVHGVRQAVQIGTKDNAAVIHAALAAPDRSPDAQEIVKDLRALEIDGATVRVGGQSAATADSVTAVLAKLPLMIVVMVAVTLLMLALAFRSIILPVKAVLMAFLSLAATFGVLTWIFSDGHLAGVLGVSVGPLSAGMMVLIIAVVFGLSTDYEVFLLSRMVEAHEAGADTEESVRIGTVQTARVITAAATLLVLITGAFALSPLTPMRFLGLGMVIALVIDATLVRMLLVPALVKLMGEANWWTPGRRTRTAALASGYSEEPAKTF</sequence>
<evidence type="ECO:0000256" key="1">
    <source>
        <dbReference type="ARBA" id="ARBA00004651"/>
    </source>
</evidence>
<name>A0ABS1MFT0_9NOCA</name>
<feature type="transmembrane region" description="Helical" evidence="8">
    <location>
        <begin position="583"/>
        <end position="602"/>
    </location>
</feature>
<dbReference type="PANTHER" id="PTHR33406:SF11">
    <property type="entry name" value="MEMBRANE PROTEIN SCO6666-RELATED"/>
    <property type="match status" value="1"/>
</dbReference>
<comment type="subcellular location">
    <subcellularLocation>
        <location evidence="1">Cell membrane</location>
        <topology evidence="1">Multi-pass membrane protein</topology>
    </subcellularLocation>
</comment>
<feature type="compositionally biased region" description="Basic and acidic residues" evidence="7">
    <location>
        <begin position="273"/>
        <end position="288"/>
    </location>
</feature>
<reference evidence="10 11" key="1">
    <citation type="submission" date="2021-01" db="EMBL/GenBank/DDBJ databases">
        <title>WGS of actinomycetes isolated from Thailand.</title>
        <authorList>
            <person name="Thawai C."/>
        </authorList>
    </citation>
    <scope>NUCLEOTIDE SEQUENCE [LARGE SCALE GENOMIC DNA]</scope>
    <source>
        <strain evidence="10 11">LPG 2</strain>
    </source>
</reference>
<feature type="transmembrane region" description="Helical" evidence="8">
    <location>
        <begin position="318"/>
        <end position="339"/>
    </location>
</feature>
<feature type="transmembrane region" description="Helical" evidence="8">
    <location>
        <begin position="199"/>
        <end position="222"/>
    </location>
</feature>
<feature type="domain" description="Membrane transport protein MMPL" evidence="9">
    <location>
        <begin position="438"/>
        <end position="735"/>
    </location>
</feature>
<evidence type="ECO:0000256" key="3">
    <source>
        <dbReference type="ARBA" id="ARBA00022475"/>
    </source>
</evidence>
<keyword evidence="6 8" id="KW-0472">Membrane</keyword>
<comment type="similarity">
    <text evidence="2">Belongs to the resistance-nodulation-cell division (RND) (TC 2.A.6) family. MmpL subfamily.</text>
</comment>
<feature type="domain" description="Membrane transport protein MMPL" evidence="9">
    <location>
        <begin position="57"/>
        <end position="258"/>
    </location>
</feature>
<evidence type="ECO:0000256" key="7">
    <source>
        <dbReference type="SAM" id="MobiDB-lite"/>
    </source>
</evidence>
<feature type="transmembrane region" description="Helical" evidence="8">
    <location>
        <begin position="345"/>
        <end position="369"/>
    </location>
</feature>
<evidence type="ECO:0000259" key="9">
    <source>
        <dbReference type="Pfam" id="PF03176"/>
    </source>
</evidence>
<keyword evidence="11" id="KW-1185">Reference proteome</keyword>
<dbReference type="PANTHER" id="PTHR33406">
    <property type="entry name" value="MEMBRANE PROTEIN MJ1562-RELATED"/>
    <property type="match status" value="1"/>
</dbReference>
<feature type="transmembrane region" description="Helical" evidence="8">
    <location>
        <begin position="694"/>
        <end position="714"/>
    </location>
</feature>
<feature type="transmembrane region" description="Helical" evidence="8">
    <location>
        <begin position="228"/>
        <end position="250"/>
    </location>
</feature>
<protein>
    <submittedName>
        <fullName evidence="10">MMPL family transporter</fullName>
    </submittedName>
</protein>
<evidence type="ECO:0000313" key="10">
    <source>
        <dbReference type="EMBL" id="MBL1079516.1"/>
    </source>
</evidence>
<dbReference type="SUPFAM" id="SSF82866">
    <property type="entry name" value="Multidrug efflux transporter AcrB transmembrane domain"/>
    <property type="match status" value="2"/>
</dbReference>
<dbReference type="InterPro" id="IPR004869">
    <property type="entry name" value="MMPL_dom"/>
</dbReference>
<evidence type="ECO:0000256" key="4">
    <source>
        <dbReference type="ARBA" id="ARBA00022692"/>
    </source>
</evidence>
<feature type="transmembrane region" description="Helical" evidence="8">
    <location>
        <begin position="608"/>
        <end position="634"/>
    </location>
</feature>
<dbReference type="Proteomes" id="UP000602198">
    <property type="component" value="Unassembled WGS sequence"/>
</dbReference>
<feature type="transmembrane region" description="Helical" evidence="8">
    <location>
        <begin position="555"/>
        <end position="574"/>
    </location>
</feature>
<dbReference type="PROSITE" id="PS51257">
    <property type="entry name" value="PROKAR_LIPOPROTEIN"/>
    <property type="match status" value="1"/>
</dbReference>
<feature type="region of interest" description="Disordered" evidence="7">
    <location>
        <begin position="263"/>
        <end position="301"/>
    </location>
</feature>